<dbReference type="AlphaFoldDB" id="A0A9J6DRR9"/>
<dbReference type="PANTHER" id="PTHR10075:SF100">
    <property type="entry name" value="FASCICLIN-2"/>
    <property type="match status" value="1"/>
</dbReference>
<dbReference type="InterPro" id="IPR003599">
    <property type="entry name" value="Ig_sub"/>
</dbReference>
<accession>A0A9J6DRR9</accession>
<feature type="domain" description="Ig-like" evidence="10">
    <location>
        <begin position="301"/>
        <end position="382"/>
    </location>
</feature>
<evidence type="ECO:0000313" key="11">
    <source>
        <dbReference type="EMBL" id="KAH8024879.1"/>
    </source>
</evidence>
<evidence type="ECO:0000256" key="6">
    <source>
        <dbReference type="ARBA" id="ARBA00022989"/>
    </source>
</evidence>
<reference evidence="11" key="1">
    <citation type="journal article" date="2020" name="Cell">
        <title>Large-Scale Comparative Analyses of Tick Genomes Elucidate Their Genetic Diversity and Vector Capacities.</title>
        <authorList>
            <consortium name="Tick Genome and Microbiome Consortium (TIGMIC)"/>
            <person name="Jia N."/>
            <person name="Wang J."/>
            <person name="Shi W."/>
            <person name="Du L."/>
            <person name="Sun Y."/>
            <person name="Zhan W."/>
            <person name="Jiang J.F."/>
            <person name="Wang Q."/>
            <person name="Zhang B."/>
            <person name="Ji P."/>
            <person name="Bell-Sakyi L."/>
            <person name="Cui X.M."/>
            <person name="Yuan T.T."/>
            <person name="Jiang B.G."/>
            <person name="Yang W.F."/>
            <person name="Lam T.T."/>
            <person name="Chang Q.C."/>
            <person name="Ding S.J."/>
            <person name="Wang X.J."/>
            <person name="Zhu J.G."/>
            <person name="Ruan X.D."/>
            <person name="Zhao L."/>
            <person name="Wei J.T."/>
            <person name="Ye R.Z."/>
            <person name="Que T.C."/>
            <person name="Du C.H."/>
            <person name="Zhou Y.H."/>
            <person name="Cheng J.X."/>
            <person name="Dai P.F."/>
            <person name="Guo W.B."/>
            <person name="Han X.H."/>
            <person name="Huang E.J."/>
            <person name="Li L.F."/>
            <person name="Wei W."/>
            <person name="Gao Y.C."/>
            <person name="Liu J.Z."/>
            <person name="Shao H.Z."/>
            <person name="Wang X."/>
            <person name="Wang C.C."/>
            <person name="Yang T.C."/>
            <person name="Huo Q.B."/>
            <person name="Li W."/>
            <person name="Chen H.Y."/>
            <person name="Chen S.E."/>
            <person name="Zhou L.G."/>
            <person name="Ni X.B."/>
            <person name="Tian J.H."/>
            <person name="Sheng Y."/>
            <person name="Liu T."/>
            <person name="Pan Y.S."/>
            <person name="Xia L.Y."/>
            <person name="Li J."/>
            <person name="Zhao F."/>
            <person name="Cao W.C."/>
        </authorList>
    </citation>
    <scope>NUCLEOTIDE SEQUENCE</scope>
    <source>
        <strain evidence="11">Rmic-2018</strain>
    </source>
</reference>
<dbReference type="SUPFAM" id="SSF48726">
    <property type="entry name" value="Immunoglobulin"/>
    <property type="match status" value="3"/>
</dbReference>
<dbReference type="Pfam" id="PF13927">
    <property type="entry name" value="Ig_3"/>
    <property type="match status" value="2"/>
</dbReference>
<keyword evidence="4" id="KW-0677">Repeat</keyword>
<evidence type="ECO:0000256" key="5">
    <source>
        <dbReference type="ARBA" id="ARBA00022889"/>
    </source>
</evidence>
<dbReference type="GO" id="GO:0016020">
    <property type="term" value="C:membrane"/>
    <property type="evidence" value="ECO:0007669"/>
    <property type="project" value="UniProtKB-SubCell"/>
</dbReference>
<name>A0A9J6DRR9_RHIMP</name>
<keyword evidence="6" id="KW-1133">Transmembrane helix</keyword>
<evidence type="ECO:0000256" key="9">
    <source>
        <dbReference type="ARBA" id="ARBA00023319"/>
    </source>
</evidence>
<feature type="domain" description="Ig-like" evidence="10">
    <location>
        <begin position="110"/>
        <end position="194"/>
    </location>
</feature>
<keyword evidence="12" id="KW-1185">Reference proteome</keyword>
<dbReference type="Proteomes" id="UP000821866">
    <property type="component" value="Unassembled WGS sequence"/>
</dbReference>
<dbReference type="SMART" id="SM00409">
    <property type="entry name" value="IG"/>
    <property type="match status" value="4"/>
</dbReference>
<organism evidence="11 12">
    <name type="scientific">Rhipicephalus microplus</name>
    <name type="common">Cattle tick</name>
    <name type="synonym">Boophilus microplus</name>
    <dbReference type="NCBI Taxonomy" id="6941"/>
    <lineage>
        <taxon>Eukaryota</taxon>
        <taxon>Metazoa</taxon>
        <taxon>Ecdysozoa</taxon>
        <taxon>Arthropoda</taxon>
        <taxon>Chelicerata</taxon>
        <taxon>Arachnida</taxon>
        <taxon>Acari</taxon>
        <taxon>Parasitiformes</taxon>
        <taxon>Ixodida</taxon>
        <taxon>Ixodoidea</taxon>
        <taxon>Ixodidae</taxon>
        <taxon>Rhipicephalinae</taxon>
        <taxon>Rhipicephalus</taxon>
        <taxon>Boophilus</taxon>
    </lineage>
</organism>
<evidence type="ECO:0000313" key="12">
    <source>
        <dbReference type="Proteomes" id="UP000821866"/>
    </source>
</evidence>
<evidence type="ECO:0000256" key="1">
    <source>
        <dbReference type="ARBA" id="ARBA00004167"/>
    </source>
</evidence>
<dbReference type="GO" id="GO:0007155">
    <property type="term" value="P:cell adhesion"/>
    <property type="evidence" value="ECO:0007669"/>
    <property type="project" value="UniProtKB-KW"/>
</dbReference>
<keyword evidence="7" id="KW-0472">Membrane</keyword>
<evidence type="ECO:0000256" key="7">
    <source>
        <dbReference type="ARBA" id="ARBA00023136"/>
    </source>
</evidence>
<keyword evidence="5" id="KW-0130">Cell adhesion</keyword>
<evidence type="ECO:0000256" key="3">
    <source>
        <dbReference type="ARBA" id="ARBA00022729"/>
    </source>
</evidence>
<dbReference type="InterPro" id="IPR036179">
    <property type="entry name" value="Ig-like_dom_sf"/>
</dbReference>
<dbReference type="PROSITE" id="PS50835">
    <property type="entry name" value="IG_LIKE"/>
    <property type="match status" value="3"/>
</dbReference>
<gene>
    <name evidence="11" type="ORF">HPB51_002049</name>
</gene>
<comment type="caution">
    <text evidence="11">The sequence shown here is derived from an EMBL/GenBank/DDBJ whole genome shotgun (WGS) entry which is preliminary data.</text>
</comment>
<dbReference type="SMART" id="SM00408">
    <property type="entry name" value="IGc2"/>
    <property type="match status" value="3"/>
</dbReference>
<dbReference type="GO" id="GO:0048468">
    <property type="term" value="P:cell development"/>
    <property type="evidence" value="ECO:0007669"/>
    <property type="project" value="UniProtKB-ARBA"/>
</dbReference>
<evidence type="ECO:0000256" key="8">
    <source>
        <dbReference type="ARBA" id="ARBA00023157"/>
    </source>
</evidence>
<dbReference type="FunFam" id="2.60.40.10:FF:000017">
    <property type="entry name" value="Down syndrome cell adhesion molecule b"/>
    <property type="match status" value="1"/>
</dbReference>
<dbReference type="EMBL" id="JABSTU010000007">
    <property type="protein sequence ID" value="KAH8024879.1"/>
    <property type="molecule type" value="Genomic_DNA"/>
</dbReference>
<dbReference type="InterPro" id="IPR003598">
    <property type="entry name" value="Ig_sub2"/>
</dbReference>
<evidence type="ECO:0000259" key="10">
    <source>
        <dbReference type="PROSITE" id="PS50835"/>
    </source>
</evidence>
<comment type="subcellular location">
    <subcellularLocation>
        <location evidence="1">Membrane</location>
        <topology evidence="1">Single-pass membrane protein</topology>
    </subcellularLocation>
</comment>
<dbReference type="InterPro" id="IPR007110">
    <property type="entry name" value="Ig-like_dom"/>
</dbReference>
<keyword evidence="3" id="KW-0732">Signal</keyword>
<protein>
    <recommendedName>
        <fullName evidence="10">Ig-like domain-containing protein</fullName>
    </recommendedName>
</protein>
<evidence type="ECO:0000256" key="2">
    <source>
        <dbReference type="ARBA" id="ARBA00022692"/>
    </source>
</evidence>
<reference evidence="11" key="2">
    <citation type="submission" date="2021-09" db="EMBL/GenBank/DDBJ databases">
        <authorList>
            <person name="Jia N."/>
            <person name="Wang J."/>
            <person name="Shi W."/>
            <person name="Du L."/>
            <person name="Sun Y."/>
            <person name="Zhan W."/>
            <person name="Jiang J."/>
            <person name="Wang Q."/>
            <person name="Zhang B."/>
            <person name="Ji P."/>
            <person name="Sakyi L.B."/>
            <person name="Cui X."/>
            <person name="Yuan T."/>
            <person name="Jiang B."/>
            <person name="Yang W."/>
            <person name="Lam T.T.-Y."/>
            <person name="Chang Q."/>
            <person name="Ding S."/>
            <person name="Wang X."/>
            <person name="Zhu J."/>
            <person name="Ruan X."/>
            <person name="Zhao L."/>
            <person name="Wei J."/>
            <person name="Que T."/>
            <person name="Du C."/>
            <person name="Cheng J."/>
            <person name="Dai P."/>
            <person name="Han X."/>
            <person name="Huang E."/>
            <person name="Gao Y."/>
            <person name="Liu J."/>
            <person name="Shao H."/>
            <person name="Ye R."/>
            <person name="Li L."/>
            <person name="Wei W."/>
            <person name="Wang X."/>
            <person name="Wang C."/>
            <person name="Huo Q."/>
            <person name="Li W."/>
            <person name="Guo W."/>
            <person name="Chen H."/>
            <person name="Chen S."/>
            <person name="Zhou L."/>
            <person name="Zhou L."/>
            <person name="Ni X."/>
            <person name="Tian J."/>
            <person name="Zhou Y."/>
            <person name="Sheng Y."/>
            <person name="Liu T."/>
            <person name="Pan Y."/>
            <person name="Xia L."/>
            <person name="Li J."/>
            <person name="Zhao F."/>
            <person name="Cao W."/>
        </authorList>
    </citation>
    <scope>NUCLEOTIDE SEQUENCE</scope>
    <source>
        <strain evidence="11">Rmic-2018</strain>
        <tissue evidence="11">Larvae</tissue>
    </source>
</reference>
<dbReference type="InterPro" id="IPR013783">
    <property type="entry name" value="Ig-like_fold"/>
</dbReference>
<proteinExistence type="predicted"/>
<sequence>MFSVRLRHPDVLTQPVDVKNLYYYLPHEVLAVVQDAIEELCEVRLQNWWYRKQGQRLMPLPPSPTPTALDGVLHWSGGVLPEHDGQYVCVAANSMGDAKATLTLSVIGELSVSIRPRLVRAEAGDSVSFQCNASSSEASLEWRLNGSPLPLGFQRLERGFVRIAAVARHQGGMLQCFATSRDGRRAAQDTAELVVGERAPRMERTYGTTGILNPKTPASLGCRASGDPAPSITWTLDGAWPIIGGGPRLRLWSTIDSATGDAVSFLNWTSVETSDSGHYQCLASNVAGRAEHVFRLDVRGPLFMRPAYNATALEGHSLALQCPFGGYPYDKVSWFKDGSELPMNQRQTVFTNGTLLLETLTKTKEQGDYTCVVENLDGTSVEQLVRVIVRKVR</sequence>
<dbReference type="Gene3D" id="2.60.40.10">
    <property type="entry name" value="Immunoglobulins"/>
    <property type="match status" value="4"/>
</dbReference>
<dbReference type="VEuPathDB" id="VectorBase:LOC119182167"/>
<dbReference type="PANTHER" id="PTHR10075">
    <property type="entry name" value="BASIGIN RELATED"/>
    <property type="match status" value="1"/>
</dbReference>
<evidence type="ECO:0000256" key="4">
    <source>
        <dbReference type="ARBA" id="ARBA00022737"/>
    </source>
</evidence>
<feature type="domain" description="Ig-like" evidence="10">
    <location>
        <begin position="200"/>
        <end position="297"/>
    </location>
</feature>
<keyword evidence="9" id="KW-0393">Immunoglobulin domain</keyword>
<keyword evidence="2" id="KW-0812">Transmembrane</keyword>
<keyword evidence="8" id="KW-1015">Disulfide bond</keyword>